<keyword evidence="1" id="KW-0732">Signal</keyword>
<dbReference type="InterPro" id="IPR038670">
    <property type="entry name" value="HslJ-like_sf"/>
</dbReference>
<proteinExistence type="predicted"/>
<dbReference type="RefSeq" id="WP_228847819.1">
    <property type="nucleotide sequence ID" value="NZ_JADCKQ010000003.1"/>
</dbReference>
<dbReference type="Gene3D" id="2.40.128.270">
    <property type="match status" value="1"/>
</dbReference>
<feature type="domain" description="DUF306" evidence="2">
    <location>
        <begin position="27"/>
        <end position="124"/>
    </location>
</feature>
<dbReference type="Pfam" id="PF03724">
    <property type="entry name" value="META"/>
    <property type="match status" value="1"/>
</dbReference>
<reference evidence="3" key="1">
    <citation type="submission" date="2020-10" db="EMBL/GenBank/DDBJ databases">
        <title>Paenihalocynthiibacter styelae gen. nov., sp. nov., isolated from stalked sea squirt Styela clava.</title>
        <authorList>
            <person name="Kim Y.-O."/>
            <person name="Yoon J.-H."/>
        </authorList>
    </citation>
    <scope>NUCLEOTIDE SEQUENCE</scope>
    <source>
        <strain evidence="3">MYP1-1</strain>
    </source>
</reference>
<protein>
    <submittedName>
        <fullName evidence="3">META domain-containing protein</fullName>
    </submittedName>
</protein>
<feature type="signal peptide" evidence="1">
    <location>
        <begin position="1"/>
        <end position="17"/>
    </location>
</feature>
<name>A0A8J7ITT1_9RHOB</name>
<dbReference type="AlphaFoldDB" id="A0A8J7ITT1"/>
<dbReference type="EMBL" id="JADCKQ010000003">
    <property type="protein sequence ID" value="MBI1492919.1"/>
    <property type="molecule type" value="Genomic_DNA"/>
</dbReference>
<accession>A0A8J7ITT1</accession>
<evidence type="ECO:0000259" key="2">
    <source>
        <dbReference type="Pfam" id="PF03724"/>
    </source>
</evidence>
<dbReference type="Proteomes" id="UP000640583">
    <property type="component" value="Unassembled WGS sequence"/>
</dbReference>
<dbReference type="InterPro" id="IPR005184">
    <property type="entry name" value="DUF306_Meta_HslJ"/>
</dbReference>
<evidence type="ECO:0000256" key="1">
    <source>
        <dbReference type="SAM" id="SignalP"/>
    </source>
</evidence>
<keyword evidence="4" id="KW-1185">Reference proteome</keyword>
<evidence type="ECO:0000313" key="3">
    <source>
        <dbReference type="EMBL" id="MBI1492919.1"/>
    </source>
</evidence>
<organism evidence="3 4">
    <name type="scientific">Halocynthiibacter styelae</name>
    <dbReference type="NCBI Taxonomy" id="2761955"/>
    <lineage>
        <taxon>Bacteria</taxon>
        <taxon>Pseudomonadati</taxon>
        <taxon>Pseudomonadota</taxon>
        <taxon>Alphaproteobacteria</taxon>
        <taxon>Rhodobacterales</taxon>
        <taxon>Paracoccaceae</taxon>
        <taxon>Halocynthiibacter</taxon>
    </lineage>
</organism>
<sequence>MKHLLLPAGLLLLTACADETSSGYATPGAEYHLREINGAAFNATATIAFPEKGSIGGQAPCNIWFADQPAPYPWFTPGPIGATRMACADLNKEQLFFEALETMTLIEFSGPVLLLSGDNGEKMLFEAR</sequence>
<comment type="caution">
    <text evidence="3">The sequence shown here is derived from an EMBL/GenBank/DDBJ whole genome shotgun (WGS) entry which is preliminary data.</text>
</comment>
<evidence type="ECO:0000313" key="4">
    <source>
        <dbReference type="Proteomes" id="UP000640583"/>
    </source>
</evidence>
<dbReference type="PROSITE" id="PS51257">
    <property type="entry name" value="PROKAR_LIPOPROTEIN"/>
    <property type="match status" value="1"/>
</dbReference>
<gene>
    <name evidence="3" type="ORF">H1D41_04650</name>
</gene>
<feature type="chain" id="PRO_5035270556" evidence="1">
    <location>
        <begin position="18"/>
        <end position="128"/>
    </location>
</feature>